<accession>A0A1Y6EM24</accession>
<evidence type="ECO:0000256" key="4">
    <source>
        <dbReference type="ARBA" id="ARBA00022982"/>
    </source>
</evidence>
<evidence type="ECO:0000256" key="3">
    <source>
        <dbReference type="ARBA" id="ARBA00022448"/>
    </source>
</evidence>
<reference evidence="10" key="1">
    <citation type="submission" date="2017-04" db="EMBL/GenBank/DDBJ databases">
        <authorList>
            <person name="Varghese N."/>
            <person name="Submissions S."/>
        </authorList>
    </citation>
    <scope>NUCLEOTIDE SEQUENCE [LARGE SCALE GENOMIC DNA]</scope>
</reference>
<gene>
    <name evidence="9" type="ORF">SAMN06297468_0881</name>
</gene>
<dbReference type="InterPro" id="IPR036249">
    <property type="entry name" value="Thioredoxin-like_sf"/>
</dbReference>
<dbReference type="GO" id="GO:0045454">
    <property type="term" value="P:cell redox homeostasis"/>
    <property type="evidence" value="ECO:0007669"/>
    <property type="project" value="InterPro"/>
</dbReference>
<dbReference type="AlphaFoldDB" id="A0A1Y6EM24"/>
<evidence type="ECO:0000256" key="5">
    <source>
        <dbReference type="ARBA" id="ARBA00023157"/>
    </source>
</evidence>
<dbReference type="EMBL" id="FXWG01000001">
    <property type="protein sequence ID" value="SMQ63627.1"/>
    <property type="molecule type" value="Genomic_DNA"/>
</dbReference>
<proteinExistence type="inferred from homology"/>
<dbReference type="GO" id="GO:0015038">
    <property type="term" value="F:glutathione disulfide oxidoreductase activity"/>
    <property type="evidence" value="ECO:0007669"/>
    <property type="project" value="UniProtKB-UniRule"/>
</dbReference>
<dbReference type="Gene3D" id="3.40.30.10">
    <property type="entry name" value="Glutaredoxin"/>
    <property type="match status" value="1"/>
</dbReference>
<dbReference type="PROSITE" id="PS51354">
    <property type="entry name" value="GLUTAREDOXIN_2"/>
    <property type="match status" value="1"/>
</dbReference>
<dbReference type="InterPro" id="IPR011900">
    <property type="entry name" value="GRX_bact"/>
</dbReference>
<organism evidence="9 10">
    <name type="scientific">Altererythrobacter xiamenensis</name>
    <dbReference type="NCBI Taxonomy" id="1316679"/>
    <lineage>
        <taxon>Bacteria</taxon>
        <taxon>Pseudomonadati</taxon>
        <taxon>Pseudomonadota</taxon>
        <taxon>Alphaproteobacteria</taxon>
        <taxon>Sphingomonadales</taxon>
        <taxon>Erythrobacteraceae</taxon>
        <taxon>Altererythrobacter</taxon>
    </lineage>
</organism>
<sequence>MPKIEIYTKDYCPYCALAKSILQQHGASYAEHSLTENPALFDAMIKRSDGRRAVPQIFFDGKGIGGADELSMLDECGRLDELLEPLLADTA</sequence>
<name>A0A1Y6EM24_9SPHN</name>
<evidence type="ECO:0000256" key="2">
    <source>
        <dbReference type="ARBA" id="ARBA00007787"/>
    </source>
</evidence>
<evidence type="ECO:0000256" key="1">
    <source>
        <dbReference type="ARBA" id="ARBA00002549"/>
    </source>
</evidence>
<dbReference type="NCBIfam" id="TIGR02181">
    <property type="entry name" value="GRX_bact"/>
    <property type="match status" value="1"/>
</dbReference>
<dbReference type="PROSITE" id="PS00195">
    <property type="entry name" value="GLUTAREDOXIN_1"/>
    <property type="match status" value="1"/>
</dbReference>
<dbReference type="PANTHER" id="PTHR45694">
    <property type="entry name" value="GLUTAREDOXIN 2"/>
    <property type="match status" value="1"/>
</dbReference>
<dbReference type="PRINTS" id="PR00160">
    <property type="entry name" value="GLUTAREDOXIN"/>
</dbReference>
<dbReference type="GO" id="GO:0034599">
    <property type="term" value="P:cellular response to oxidative stress"/>
    <property type="evidence" value="ECO:0007669"/>
    <property type="project" value="TreeGrafter"/>
</dbReference>
<feature type="domain" description="Glutaredoxin" evidence="8">
    <location>
        <begin position="4"/>
        <end position="64"/>
    </location>
</feature>
<dbReference type="GO" id="GO:0005737">
    <property type="term" value="C:cytoplasm"/>
    <property type="evidence" value="ECO:0007669"/>
    <property type="project" value="TreeGrafter"/>
</dbReference>
<keyword evidence="4 7" id="KW-0249">Electron transport</keyword>
<dbReference type="InterPro" id="IPR002109">
    <property type="entry name" value="Glutaredoxin"/>
</dbReference>
<keyword evidence="10" id="KW-1185">Reference proteome</keyword>
<keyword evidence="5" id="KW-1015">Disulfide bond</keyword>
<dbReference type="Pfam" id="PF00462">
    <property type="entry name" value="Glutaredoxin"/>
    <property type="match status" value="1"/>
</dbReference>
<evidence type="ECO:0000259" key="8">
    <source>
        <dbReference type="Pfam" id="PF00462"/>
    </source>
</evidence>
<dbReference type="PANTHER" id="PTHR45694:SF18">
    <property type="entry name" value="GLUTAREDOXIN-1-RELATED"/>
    <property type="match status" value="1"/>
</dbReference>
<evidence type="ECO:0000256" key="7">
    <source>
        <dbReference type="RuleBase" id="RU364065"/>
    </source>
</evidence>
<dbReference type="InterPro" id="IPR014025">
    <property type="entry name" value="Glutaredoxin_subgr"/>
</dbReference>
<evidence type="ECO:0000313" key="9">
    <source>
        <dbReference type="EMBL" id="SMQ63627.1"/>
    </source>
</evidence>
<dbReference type="InterPro" id="IPR011767">
    <property type="entry name" value="GLR_AS"/>
</dbReference>
<comment type="function">
    <text evidence="1 7">Has a glutathione-disulfide oxidoreductase activity in the presence of NADPH and glutathione reductase. Reduces low molecular weight disulfides and proteins.</text>
</comment>
<dbReference type="SUPFAM" id="SSF52833">
    <property type="entry name" value="Thioredoxin-like"/>
    <property type="match status" value="1"/>
</dbReference>
<protein>
    <recommendedName>
        <fullName evidence="7">Glutaredoxin</fullName>
    </recommendedName>
</protein>
<evidence type="ECO:0000313" key="10">
    <source>
        <dbReference type="Proteomes" id="UP000194420"/>
    </source>
</evidence>
<keyword evidence="7" id="KW-0963">Cytoplasm</keyword>
<dbReference type="OrthoDB" id="9814618at2"/>
<keyword evidence="6 7" id="KW-0676">Redox-active center</keyword>
<keyword evidence="3 7" id="KW-0813">Transport</keyword>
<comment type="similarity">
    <text evidence="2 7">Belongs to the glutaredoxin family.</text>
</comment>
<dbReference type="Proteomes" id="UP000194420">
    <property type="component" value="Unassembled WGS sequence"/>
</dbReference>
<evidence type="ECO:0000256" key="6">
    <source>
        <dbReference type="ARBA" id="ARBA00023284"/>
    </source>
</evidence>